<evidence type="ECO:0000256" key="10">
    <source>
        <dbReference type="ARBA" id="ARBA00042709"/>
    </source>
</evidence>
<feature type="binding site" evidence="12">
    <location>
        <position position="143"/>
    </location>
    <ligand>
        <name>NAD(+)</name>
        <dbReference type="ChEBI" id="CHEBI:57540"/>
    </ligand>
</feature>
<dbReference type="PROSITE" id="PS51257">
    <property type="entry name" value="PROKAR_LIPOPROTEIN"/>
    <property type="match status" value="1"/>
</dbReference>
<protein>
    <recommendedName>
        <fullName evidence="10">L-gulonate 3-dehydrogenase</fullName>
        <ecNumber evidence="9">1.1.1.45</ecNumber>
    </recommendedName>
    <alternativeName>
        <fullName evidence="10">L-gulonate 3-dehydrogenase</fullName>
    </alternativeName>
</protein>
<dbReference type="GO" id="GO:0070403">
    <property type="term" value="F:NAD+ binding"/>
    <property type="evidence" value="ECO:0007669"/>
    <property type="project" value="InterPro"/>
</dbReference>
<dbReference type="Pfam" id="PF00725">
    <property type="entry name" value="3HCDH"/>
    <property type="match status" value="1"/>
</dbReference>
<dbReference type="RefSeq" id="WP_022629931.1">
    <property type="nucleotide sequence ID" value="NZ_ATAE01000071.1"/>
</dbReference>
<dbReference type="PIRSF" id="PIRSF000105">
    <property type="entry name" value="HCDH"/>
    <property type="match status" value="1"/>
</dbReference>
<feature type="binding site" evidence="12">
    <location>
        <position position="96"/>
    </location>
    <ligand>
        <name>NAD(+)</name>
        <dbReference type="ChEBI" id="CHEBI:57540"/>
    </ligand>
</feature>
<feature type="binding site" evidence="12">
    <location>
        <position position="32"/>
    </location>
    <ligand>
        <name>NAD(+)</name>
        <dbReference type="ChEBI" id="CHEBI:57540"/>
    </ligand>
</feature>
<comment type="caution">
    <text evidence="15">The sequence shown here is derived from an EMBL/GenBank/DDBJ whole genome shotgun (WGS) entry which is preliminary data.</text>
</comment>
<keyword evidence="8 12" id="KW-0520">NAD</keyword>
<dbReference type="InterPro" id="IPR036291">
    <property type="entry name" value="NAD(P)-bd_dom_sf"/>
</dbReference>
<dbReference type="InterPro" id="IPR006108">
    <property type="entry name" value="3HC_DH_C"/>
</dbReference>
<comment type="subcellular location">
    <subcellularLocation>
        <location evidence="1">Cytoplasm</location>
    </subcellularLocation>
</comment>
<reference evidence="15 16" key="1">
    <citation type="journal article" date="2013" name="Genome Announc.">
        <title>Genome Sequence of the Extreme Obligate Alkaliphile Bacillus marmarensis Strain DSM 21297.</title>
        <authorList>
            <person name="Wernick D.G."/>
            <person name="Choi K.Y."/>
            <person name="Tat C.A."/>
            <person name="Lafontaine Rivera J.G."/>
            <person name="Liao J.C."/>
        </authorList>
    </citation>
    <scope>NUCLEOTIDE SEQUENCE [LARGE SCALE GENOMIC DNA]</scope>
    <source>
        <strain evidence="15 16">DSM 21297</strain>
    </source>
</reference>
<dbReference type="PANTHER" id="PTHR48075">
    <property type="entry name" value="3-HYDROXYACYL-COA DEHYDROGENASE FAMILY PROTEIN"/>
    <property type="match status" value="1"/>
</dbReference>
<evidence type="ECO:0000259" key="13">
    <source>
        <dbReference type="Pfam" id="PF00725"/>
    </source>
</evidence>
<dbReference type="Gene3D" id="3.40.50.720">
    <property type="entry name" value="NAD(P)-binding Rossmann-like Domain"/>
    <property type="match status" value="1"/>
</dbReference>
<proteinExistence type="inferred from homology"/>
<feature type="binding site" evidence="12">
    <location>
        <begin position="9"/>
        <end position="14"/>
    </location>
    <ligand>
        <name>NAD(+)</name>
        <dbReference type="ChEBI" id="CHEBI:57540"/>
    </ligand>
</feature>
<keyword evidence="7" id="KW-0560">Oxidoreductase</keyword>
<evidence type="ECO:0000256" key="3">
    <source>
        <dbReference type="ARBA" id="ARBA00009463"/>
    </source>
</evidence>
<evidence type="ECO:0000256" key="9">
    <source>
        <dbReference type="ARBA" id="ARBA00038962"/>
    </source>
</evidence>
<dbReference type="SUPFAM" id="SSF51735">
    <property type="entry name" value="NAD(P)-binding Rossmann-fold domains"/>
    <property type="match status" value="1"/>
</dbReference>
<dbReference type="Gene3D" id="1.10.1040.10">
    <property type="entry name" value="N-(1-d-carboxylethyl)-l-norvaline Dehydrogenase, domain 2"/>
    <property type="match status" value="1"/>
</dbReference>
<name>U6SIH5_9BACI</name>
<dbReference type="Proteomes" id="UP000017170">
    <property type="component" value="Unassembled WGS sequence"/>
</dbReference>
<evidence type="ECO:0000256" key="11">
    <source>
        <dbReference type="PIRSR" id="PIRSR000105-1"/>
    </source>
</evidence>
<evidence type="ECO:0000256" key="7">
    <source>
        <dbReference type="ARBA" id="ARBA00023002"/>
    </source>
</evidence>
<dbReference type="PANTHER" id="PTHR48075:SF1">
    <property type="entry name" value="LAMBDA-CRYSTALLIN HOMOLOG"/>
    <property type="match status" value="1"/>
</dbReference>
<feature type="binding site" evidence="12">
    <location>
        <position position="118"/>
    </location>
    <ligand>
        <name>NAD(+)</name>
        <dbReference type="ChEBI" id="CHEBI:57540"/>
    </ligand>
</feature>
<comment type="pathway">
    <text evidence="2">Lipid metabolism; butanoate metabolism.</text>
</comment>
<dbReference type="AlphaFoldDB" id="U6SIH5"/>
<dbReference type="GO" id="GO:0050104">
    <property type="term" value="F:L-gulonate 3-dehydrogenase activity"/>
    <property type="evidence" value="ECO:0007669"/>
    <property type="project" value="UniProtKB-EC"/>
</dbReference>
<evidence type="ECO:0000256" key="6">
    <source>
        <dbReference type="ARBA" id="ARBA00022553"/>
    </source>
</evidence>
<keyword evidence="6" id="KW-0597">Phosphoprotein</keyword>
<dbReference type="GO" id="GO:0006631">
    <property type="term" value="P:fatty acid metabolic process"/>
    <property type="evidence" value="ECO:0007669"/>
    <property type="project" value="InterPro"/>
</dbReference>
<sequence>MFEKVAVIGAGTLGCGIALSFAMHGHQTILSDISSESLAIANKKSEQILAFFEREGYPLVGSQKEILARLSFISDLEEVADCDFVTECIVEDLSSKQLLFQQLDQLCKPDTILATNTSSLRLSDIIERVTRHRSRILLTHWFNPPHIVPLVELLKGKETSEEVYEQVKQFLEEQNKVTINVKKEVAGLVANRIQIAMAREVLALWSEGVATASDLDVAITSGPGFRLATSGLLEIIDFGGADVWARVLEQLQPKIESSKTVNPQLLEQVETGKYGVKTGEGFFQYPGKSFDEYALDRDTKLLRQLLQVISVKEDSR</sequence>
<feature type="domain" description="3-hydroxyacyl-CoA dehydrogenase NAD binding" evidence="14">
    <location>
        <begin position="4"/>
        <end position="183"/>
    </location>
</feature>
<accession>U6SIH5</accession>
<feature type="domain" description="3-hydroxyacyl-CoA dehydrogenase C-terminal" evidence="13">
    <location>
        <begin position="187"/>
        <end position="285"/>
    </location>
</feature>
<keyword evidence="5" id="KW-0963">Cytoplasm</keyword>
<evidence type="ECO:0000256" key="5">
    <source>
        <dbReference type="ARBA" id="ARBA00022490"/>
    </source>
</evidence>
<evidence type="ECO:0000259" key="14">
    <source>
        <dbReference type="Pfam" id="PF02737"/>
    </source>
</evidence>
<dbReference type="EC" id="1.1.1.45" evidence="9"/>
<dbReference type="InterPro" id="IPR008927">
    <property type="entry name" value="6-PGluconate_DH-like_C_sf"/>
</dbReference>
<dbReference type="InterPro" id="IPR013328">
    <property type="entry name" value="6PGD_dom2"/>
</dbReference>
<comment type="subunit">
    <text evidence="4">Homodimer.</text>
</comment>
<feature type="site" description="Important for catalytic activity" evidence="11">
    <location>
        <position position="140"/>
    </location>
</feature>
<dbReference type="InterPro" id="IPR022694">
    <property type="entry name" value="3-OHacyl-CoA_DH"/>
</dbReference>
<feature type="binding site" evidence="12">
    <location>
        <position position="91"/>
    </location>
    <ligand>
        <name>NAD(+)</name>
        <dbReference type="ChEBI" id="CHEBI:57540"/>
    </ligand>
</feature>
<evidence type="ECO:0000313" key="15">
    <source>
        <dbReference type="EMBL" id="ERN51182.1"/>
    </source>
</evidence>
<comment type="similarity">
    <text evidence="3">Belongs to the 3-hydroxyacyl-CoA dehydrogenase family.</text>
</comment>
<dbReference type="SUPFAM" id="SSF48179">
    <property type="entry name" value="6-phosphogluconate dehydrogenase C-terminal domain-like"/>
    <property type="match status" value="1"/>
</dbReference>
<evidence type="ECO:0000256" key="8">
    <source>
        <dbReference type="ARBA" id="ARBA00023027"/>
    </source>
</evidence>
<gene>
    <name evidence="15" type="ORF">A33I_20800</name>
</gene>
<evidence type="ECO:0000313" key="16">
    <source>
        <dbReference type="Proteomes" id="UP000017170"/>
    </source>
</evidence>
<dbReference type="Pfam" id="PF02737">
    <property type="entry name" value="3HCDH_N"/>
    <property type="match status" value="1"/>
</dbReference>
<dbReference type="EMBL" id="ATAE01000071">
    <property type="protein sequence ID" value="ERN51182.1"/>
    <property type="molecule type" value="Genomic_DNA"/>
</dbReference>
<evidence type="ECO:0000256" key="4">
    <source>
        <dbReference type="ARBA" id="ARBA00011738"/>
    </source>
</evidence>
<feature type="binding site" evidence="12">
    <location>
        <position position="277"/>
    </location>
    <ligand>
        <name>NAD(+)</name>
        <dbReference type="ChEBI" id="CHEBI:57540"/>
    </ligand>
</feature>
<keyword evidence="16" id="KW-1185">Reference proteome</keyword>
<evidence type="ECO:0000256" key="12">
    <source>
        <dbReference type="PIRSR" id="PIRSR000105-2"/>
    </source>
</evidence>
<evidence type="ECO:0000256" key="1">
    <source>
        <dbReference type="ARBA" id="ARBA00004496"/>
    </source>
</evidence>
<dbReference type="GO" id="GO:0005737">
    <property type="term" value="C:cytoplasm"/>
    <property type="evidence" value="ECO:0007669"/>
    <property type="project" value="UniProtKB-SubCell"/>
</dbReference>
<dbReference type="PATRIC" id="fig|1188261.3.peg.3964"/>
<dbReference type="InterPro" id="IPR006176">
    <property type="entry name" value="3-OHacyl-CoA_DH_NAD-bd"/>
</dbReference>
<organism evidence="15 16">
    <name type="scientific">Alkalihalophilus marmarensis DSM 21297</name>
    <dbReference type="NCBI Taxonomy" id="1188261"/>
    <lineage>
        <taxon>Bacteria</taxon>
        <taxon>Bacillati</taxon>
        <taxon>Bacillota</taxon>
        <taxon>Bacilli</taxon>
        <taxon>Bacillales</taxon>
        <taxon>Bacillaceae</taxon>
        <taxon>Alkalihalophilus</taxon>
    </lineage>
</organism>
<evidence type="ECO:0000256" key="2">
    <source>
        <dbReference type="ARBA" id="ARBA00005086"/>
    </source>
</evidence>